<dbReference type="Proteomes" id="UP000273143">
    <property type="component" value="Chromosome"/>
</dbReference>
<dbReference type="RefSeq" id="WP_127162154.1">
    <property type="nucleotide sequence ID" value="NZ_CP029822.1"/>
</dbReference>
<protein>
    <submittedName>
        <fullName evidence="1">Uncharacterized protein</fullName>
    </submittedName>
</protein>
<keyword evidence="2" id="KW-1185">Reference proteome</keyword>
<dbReference type="KEGG" id="emo:DM558_03995"/>
<reference evidence="2" key="1">
    <citation type="submission" date="2018-06" db="EMBL/GenBank/DDBJ databases">
        <title>Complete genome of Pseudomonas insecticola strain QZS01.</title>
        <authorList>
            <person name="Wang J."/>
            <person name="Su Q."/>
        </authorList>
    </citation>
    <scope>NUCLEOTIDE SEQUENCE [LARGE SCALE GENOMIC DNA]</scope>
    <source>
        <strain evidence="2">QZS01</strain>
    </source>
</reference>
<dbReference type="AlphaFoldDB" id="A0A3S9XC40"/>
<evidence type="ECO:0000313" key="2">
    <source>
        <dbReference type="Proteomes" id="UP000273143"/>
    </source>
</evidence>
<evidence type="ECO:0000313" key="1">
    <source>
        <dbReference type="EMBL" id="AZS49989.1"/>
    </source>
</evidence>
<proteinExistence type="predicted"/>
<organism evidence="1 2">
    <name type="scientific">Entomomonas moraniae</name>
    <dbReference type="NCBI Taxonomy" id="2213226"/>
    <lineage>
        <taxon>Bacteria</taxon>
        <taxon>Pseudomonadati</taxon>
        <taxon>Pseudomonadota</taxon>
        <taxon>Gammaproteobacteria</taxon>
        <taxon>Pseudomonadales</taxon>
        <taxon>Pseudomonadaceae</taxon>
        <taxon>Entomomonas</taxon>
    </lineage>
</organism>
<sequence length="121" mass="14149">MPNHQSFIDKLINTFKRDIFEAPSAAKRKAGDIQANKMAAKEKVVLAMHELKDYYPAHARQRKNIYHYLNKKLDVDVHIYDYDETGENTLLSLDPNGLQKDEYNYIIEKFTTCLLEKEANK</sequence>
<gene>
    <name evidence="1" type="ORF">DM558_03995</name>
</gene>
<dbReference type="EMBL" id="CP029822">
    <property type="protein sequence ID" value="AZS49989.1"/>
    <property type="molecule type" value="Genomic_DNA"/>
</dbReference>
<name>A0A3S9XC40_9GAMM</name>
<accession>A0A3S9XC40</accession>